<evidence type="ECO:0000313" key="2">
    <source>
        <dbReference type="Proteomes" id="UP001501237"/>
    </source>
</evidence>
<proteinExistence type="predicted"/>
<name>A0ABP6Q8X5_9ACTN</name>
<reference evidence="2" key="1">
    <citation type="journal article" date="2019" name="Int. J. Syst. Evol. Microbiol.">
        <title>The Global Catalogue of Microorganisms (GCM) 10K type strain sequencing project: providing services to taxonomists for standard genome sequencing and annotation.</title>
        <authorList>
            <consortium name="The Broad Institute Genomics Platform"/>
            <consortium name="The Broad Institute Genome Sequencing Center for Infectious Disease"/>
            <person name="Wu L."/>
            <person name="Ma J."/>
        </authorList>
    </citation>
    <scope>NUCLEOTIDE SEQUENCE [LARGE SCALE GENOMIC DNA]</scope>
    <source>
        <strain evidence="2">JCM 9377</strain>
    </source>
</reference>
<protein>
    <submittedName>
        <fullName evidence="1">Uncharacterized protein</fullName>
    </submittedName>
</protein>
<accession>A0ABP6Q8X5</accession>
<keyword evidence="2" id="KW-1185">Reference proteome</keyword>
<dbReference type="RefSeq" id="WP_344828390.1">
    <property type="nucleotide sequence ID" value="NZ_BAAAUV010000006.1"/>
</dbReference>
<dbReference type="EMBL" id="BAAAUV010000006">
    <property type="protein sequence ID" value="GAA3211796.1"/>
    <property type="molecule type" value="Genomic_DNA"/>
</dbReference>
<evidence type="ECO:0000313" key="1">
    <source>
        <dbReference type="EMBL" id="GAA3211796.1"/>
    </source>
</evidence>
<dbReference type="Proteomes" id="UP001501237">
    <property type="component" value="Unassembled WGS sequence"/>
</dbReference>
<sequence>MRVIEDLGQRMLSMFVPGVEASAIGVCRRKFIRRTCSGGAFSHWDELWYCEDCTNGSYLGTCYFNGGPC</sequence>
<organism evidence="1 2">
    <name type="scientific">Actinocorallia longicatena</name>
    <dbReference type="NCBI Taxonomy" id="111803"/>
    <lineage>
        <taxon>Bacteria</taxon>
        <taxon>Bacillati</taxon>
        <taxon>Actinomycetota</taxon>
        <taxon>Actinomycetes</taxon>
        <taxon>Streptosporangiales</taxon>
        <taxon>Thermomonosporaceae</taxon>
        <taxon>Actinocorallia</taxon>
    </lineage>
</organism>
<gene>
    <name evidence="1" type="ORF">GCM10010468_30720</name>
</gene>
<comment type="caution">
    <text evidence="1">The sequence shown here is derived from an EMBL/GenBank/DDBJ whole genome shotgun (WGS) entry which is preliminary data.</text>
</comment>